<dbReference type="PANTHER" id="PTHR30006">
    <property type="entry name" value="THIAMINE-BINDING PERIPLASMIC PROTEIN-RELATED"/>
    <property type="match status" value="1"/>
</dbReference>
<protein>
    <submittedName>
        <fullName evidence="3">ABC transporter substrate-binding protein</fullName>
    </submittedName>
</protein>
<dbReference type="GO" id="GO:0030975">
    <property type="term" value="F:thiamine binding"/>
    <property type="evidence" value="ECO:0007669"/>
    <property type="project" value="TreeGrafter"/>
</dbReference>
<evidence type="ECO:0000256" key="2">
    <source>
        <dbReference type="SAM" id="SignalP"/>
    </source>
</evidence>
<reference evidence="3" key="1">
    <citation type="submission" date="2020-05" db="EMBL/GenBank/DDBJ databases">
        <authorList>
            <person name="Zeng H."/>
            <person name="Chan Y.K."/>
            <person name="Watt R.M."/>
        </authorList>
    </citation>
    <scope>NUCLEOTIDE SEQUENCE</scope>
    <source>
        <strain evidence="3">ATCC 700773</strain>
    </source>
</reference>
<proteinExistence type="predicted"/>
<dbReference type="SUPFAM" id="SSF53850">
    <property type="entry name" value="Periplasmic binding protein-like II"/>
    <property type="match status" value="1"/>
</dbReference>
<dbReference type="AlphaFoldDB" id="A0A975IC41"/>
<dbReference type="Proteomes" id="UP000671995">
    <property type="component" value="Chromosome"/>
</dbReference>
<feature type="chain" id="PRO_5037284812" evidence="2">
    <location>
        <begin position="21"/>
        <end position="349"/>
    </location>
</feature>
<dbReference type="RefSeq" id="WP_256729302.1">
    <property type="nucleotide sequence ID" value="NZ_CP054257.1"/>
</dbReference>
<gene>
    <name evidence="3" type="ORF">HRI96_04950</name>
</gene>
<dbReference type="GO" id="GO:0030288">
    <property type="term" value="C:outer membrane-bounded periplasmic space"/>
    <property type="evidence" value="ECO:0007669"/>
    <property type="project" value="TreeGrafter"/>
</dbReference>
<dbReference type="Pfam" id="PF13343">
    <property type="entry name" value="SBP_bac_6"/>
    <property type="match status" value="1"/>
</dbReference>
<keyword evidence="1 2" id="KW-0732">Signal</keyword>
<dbReference type="EMBL" id="CP054257">
    <property type="protein sequence ID" value="QTQ11611.1"/>
    <property type="molecule type" value="Genomic_DNA"/>
</dbReference>
<evidence type="ECO:0000313" key="4">
    <source>
        <dbReference type="Proteomes" id="UP000671995"/>
    </source>
</evidence>
<accession>A0A975IC41</accession>
<organism evidence="3 4">
    <name type="scientific">Treponema parvum</name>
    <dbReference type="NCBI Taxonomy" id="138851"/>
    <lineage>
        <taxon>Bacteria</taxon>
        <taxon>Pseudomonadati</taxon>
        <taxon>Spirochaetota</taxon>
        <taxon>Spirochaetia</taxon>
        <taxon>Spirochaetales</taxon>
        <taxon>Treponemataceae</taxon>
        <taxon>Treponema</taxon>
    </lineage>
</organism>
<dbReference type="PANTHER" id="PTHR30006:SF2">
    <property type="entry name" value="ABC TRANSPORTER SUBSTRATE-BINDING PROTEIN"/>
    <property type="match status" value="1"/>
</dbReference>
<dbReference type="GO" id="GO:0015888">
    <property type="term" value="P:thiamine transport"/>
    <property type="evidence" value="ECO:0007669"/>
    <property type="project" value="TreeGrafter"/>
</dbReference>
<name>A0A975IC41_9SPIR</name>
<reference evidence="3" key="2">
    <citation type="journal article" date="2021" name="Microbiol. Resour. Announc.">
        <title>Complete Genome Sequences of Three Human Oral Treponema parvum Isolates.</title>
        <authorList>
            <person name="Zeng H."/>
            <person name="Watt R.M."/>
        </authorList>
    </citation>
    <scope>NUCLEOTIDE SEQUENCE</scope>
    <source>
        <strain evidence="3">ATCC 700773</strain>
    </source>
</reference>
<sequence>MMKKFIVPAAMIAVCSMVFAAGQKETASAGANANVSGKVVIYTSMYQDIIDAIDTELETLFPNCDVEFFYGGTGKLQAKIAAEKESGKLGCDILMVAEPAYALELKEAGLLHKYKTPEAANLAFAYDADGSWYPVRICTMVLAYNPEKYTKGKDIPVTFKEFATDPRLSGYISMSNPLTSGTAMASIVGLLGAYGEDYFKALNKQKVAVESGSVALTKLETGECKQIMILEESVLKKREEEGSKIECIYPEDGVLSCPSAIMTVEAKYSANNNIPACEVLTDWFLSKEGQKAIVKGWMHSVRKDVDYTPYDSLPNDKMFAKTIDIDWEKCYKERDSIRTMFEEKITIKK</sequence>
<evidence type="ECO:0000256" key="1">
    <source>
        <dbReference type="ARBA" id="ARBA00022729"/>
    </source>
</evidence>
<dbReference type="CDD" id="cd13547">
    <property type="entry name" value="PBP2_Fbp_like_2"/>
    <property type="match status" value="1"/>
</dbReference>
<feature type="signal peptide" evidence="2">
    <location>
        <begin position="1"/>
        <end position="20"/>
    </location>
</feature>
<dbReference type="GO" id="GO:0030976">
    <property type="term" value="F:thiamine pyrophosphate binding"/>
    <property type="evidence" value="ECO:0007669"/>
    <property type="project" value="TreeGrafter"/>
</dbReference>
<evidence type="ECO:0000313" key="3">
    <source>
        <dbReference type="EMBL" id="QTQ11611.1"/>
    </source>
</evidence>
<dbReference type="Gene3D" id="3.40.190.10">
    <property type="entry name" value="Periplasmic binding protein-like II"/>
    <property type="match status" value="2"/>
</dbReference>